<feature type="domain" description="Aminotransferase class I/classII large" evidence="7">
    <location>
        <begin position="66"/>
        <end position="361"/>
    </location>
</feature>
<keyword evidence="4" id="KW-0808">Transferase</keyword>
<dbReference type="InterPro" id="IPR051926">
    <property type="entry name" value="Ala_Aminotransferase"/>
</dbReference>
<dbReference type="Gene3D" id="3.90.1150.10">
    <property type="entry name" value="Aspartate Aminotransferase, domain 1"/>
    <property type="match status" value="1"/>
</dbReference>
<keyword evidence="3 8" id="KW-0032">Aminotransferase</keyword>
<evidence type="ECO:0000259" key="7">
    <source>
        <dbReference type="Pfam" id="PF00155"/>
    </source>
</evidence>
<evidence type="ECO:0000313" key="8">
    <source>
        <dbReference type="EMBL" id="MCJ8498973.1"/>
    </source>
</evidence>
<dbReference type="InterPro" id="IPR015422">
    <property type="entry name" value="PyrdxlP-dep_Trfase_small"/>
</dbReference>
<dbReference type="InterPro" id="IPR015424">
    <property type="entry name" value="PyrdxlP-dep_Trfase"/>
</dbReference>
<dbReference type="SUPFAM" id="SSF53383">
    <property type="entry name" value="PLP-dependent transferases"/>
    <property type="match status" value="1"/>
</dbReference>
<dbReference type="GO" id="GO:0030170">
    <property type="term" value="F:pyridoxal phosphate binding"/>
    <property type="evidence" value="ECO:0007669"/>
    <property type="project" value="InterPro"/>
</dbReference>
<evidence type="ECO:0000256" key="3">
    <source>
        <dbReference type="ARBA" id="ARBA00022576"/>
    </source>
</evidence>
<evidence type="ECO:0000256" key="1">
    <source>
        <dbReference type="ARBA" id="ARBA00001933"/>
    </source>
</evidence>
<dbReference type="GO" id="GO:0004021">
    <property type="term" value="F:L-alanine:2-oxoglutarate aminotransferase activity"/>
    <property type="evidence" value="ECO:0007669"/>
    <property type="project" value="UniProtKB-EC"/>
</dbReference>
<keyword evidence="9" id="KW-1185">Reference proteome</keyword>
<evidence type="ECO:0000313" key="9">
    <source>
        <dbReference type="Proteomes" id="UP001165427"/>
    </source>
</evidence>
<dbReference type="InterPro" id="IPR015421">
    <property type="entry name" value="PyrdxlP-dep_Trfase_major"/>
</dbReference>
<accession>A0AA41UMW6</accession>
<proteinExistence type="inferred from homology"/>
<comment type="cofactor">
    <cofactor evidence="1">
        <name>pyridoxal 5'-phosphate</name>
        <dbReference type="ChEBI" id="CHEBI:597326"/>
    </cofactor>
</comment>
<evidence type="ECO:0000256" key="2">
    <source>
        <dbReference type="ARBA" id="ARBA00007441"/>
    </source>
</evidence>
<protein>
    <recommendedName>
        <fullName evidence="6">alanine transaminase</fullName>
        <ecNumber evidence="6">2.6.1.2</ecNumber>
    </recommendedName>
</protein>
<comment type="similarity">
    <text evidence="2">Belongs to the class-I pyridoxal-phosphate-dependent aminotransferase family.</text>
</comment>
<gene>
    <name evidence="8" type="ORF">MRX98_00190</name>
</gene>
<dbReference type="PANTHER" id="PTHR43488:SF2">
    <property type="entry name" value="GLUTAMATE-PYRUVATE AMINOTRANSFERASE ALAA"/>
    <property type="match status" value="1"/>
</dbReference>
<evidence type="ECO:0000256" key="5">
    <source>
        <dbReference type="ARBA" id="ARBA00022898"/>
    </source>
</evidence>
<reference evidence="8" key="1">
    <citation type="submission" date="2022-04" db="EMBL/GenBank/DDBJ databases">
        <title>Desulfatitalea alkaliphila sp. nov., a novel anaerobic sulfate-reducing bacterium isolated from terrestrial mud volcano, Taman Peninsula, Russia.</title>
        <authorList>
            <person name="Khomyakova M.A."/>
            <person name="Merkel A.Y."/>
            <person name="Slobodkin A.I."/>
        </authorList>
    </citation>
    <scope>NUCLEOTIDE SEQUENCE</scope>
    <source>
        <strain evidence="8">M08but</strain>
    </source>
</reference>
<dbReference type="CDD" id="cd00609">
    <property type="entry name" value="AAT_like"/>
    <property type="match status" value="1"/>
</dbReference>
<dbReference type="Proteomes" id="UP001165427">
    <property type="component" value="Unassembled WGS sequence"/>
</dbReference>
<dbReference type="EMBL" id="JALJRB010000001">
    <property type="protein sequence ID" value="MCJ8498973.1"/>
    <property type="molecule type" value="Genomic_DNA"/>
</dbReference>
<evidence type="ECO:0000256" key="4">
    <source>
        <dbReference type="ARBA" id="ARBA00022679"/>
    </source>
</evidence>
<dbReference type="EC" id="2.6.1.2" evidence="6"/>
<dbReference type="Pfam" id="PF00155">
    <property type="entry name" value="Aminotran_1_2"/>
    <property type="match status" value="1"/>
</dbReference>
<name>A0AA41UMW6_9BACT</name>
<dbReference type="InterPro" id="IPR004839">
    <property type="entry name" value="Aminotransferase_I/II_large"/>
</dbReference>
<evidence type="ECO:0000256" key="6">
    <source>
        <dbReference type="ARBA" id="ARBA00026106"/>
    </source>
</evidence>
<organism evidence="8 9">
    <name type="scientific">Desulfatitalea alkaliphila</name>
    <dbReference type="NCBI Taxonomy" id="2929485"/>
    <lineage>
        <taxon>Bacteria</taxon>
        <taxon>Pseudomonadati</taxon>
        <taxon>Thermodesulfobacteriota</taxon>
        <taxon>Desulfobacteria</taxon>
        <taxon>Desulfobacterales</taxon>
        <taxon>Desulfosarcinaceae</taxon>
        <taxon>Desulfatitalea</taxon>
    </lineage>
</organism>
<dbReference type="RefSeq" id="WP_246901973.1">
    <property type="nucleotide sequence ID" value="NZ_JALJRB010000001.1"/>
</dbReference>
<dbReference type="PANTHER" id="PTHR43488">
    <property type="entry name" value="GLUTAMATE-PYRUVATE AMINOTRANSFERASE ALAA"/>
    <property type="match status" value="1"/>
</dbReference>
<sequence length="401" mass="43182">MRDAHFSKRFEWNAPANALARLVARKQAEGIALNDLTRSNPTRVGLDYPTAAILAALASPAAMTYRPDPRGLATARQAIAAYYAAQGICVSADALYLTASTSEAYAMLFKLLADPADEVLIPVPGYPLLGYLARFEGVSAVAYPCRWDPHQGWSIDLEVLEALITPRTRAVVVISPNNPTGAYAGPAALAALDRIARRHGLALIVDEVFADYPAPATPAAQTRSALADAGALTFVLNGFSKMLALPQVKLGWIAVGGHTDLVRSSGSRLETLLDFYLSPGTPVQHAAPSLLALRRIIQAQVHSRLAANRRLLQQMVGAVSHCRLLPCEGGWYAVLEIDDALGDEARVLRLLERHNTLVHPGLFYDFNREGVVVLSLLPPPETFRAGIDHLIAMDGDAPEGY</sequence>
<comment type="caution">
    <text evidence="8">The sequence shown here is derived from an EMBL/GenBank/DDBJ whole genome shotgun (WGS) entry which is preliminary data.</text>
</comment>
<keyword evidence="5" id="KW-0663">Pyridoxal phosphate</keyword>
<dbReference type="AlphaFoldDB" id="A0AA41UMW6"/>
<dbReference type="Gene3D" id="3.40.640.10">
    <property type="entry name" value="Type I PLP-dependent aspartate aminotransferase-like (Major domain)"/>
    <property type="match status" value="1"/>
</dbReference>